<accession>A0AAW9CRL8</accession>
<sequence length="590" mass="64175">MQKRLNRAARLRIDSIPPPVGGLNTLDAVANMPPTDAIILENYFPGTADVRVRNGFMRWATGIAGAVETLAPYTSGTHAQLFAISNGSLYDVTSNGSVGVALISGLTNSRWQWVNFTNAGLTFLVMVNGVDAPLLYDGTTWRRIRSAVPQSITSITASGTTATLTTGTAHGLQTGDQITVSGAVPAVYNGTFTITVTGANTLTYTMTGAPGGSATTVGTYTVLWSITGVDSTTFVHINVFANRLWFTQTHTMQSWYLPIGQVAGTAALFDIGPQTVLGGFLMGMATWNIDNSAGLNPYAVFVTSRGEVIVYQGSDPSQSSSFGISARFRIGPPVGRRFYEKYGSDIVFIGADGLTPLSQALLTDRQQRKITLTEKISPTVQADYFAYQGNFGWQCTLFPEGNKLVVNVPDQEDQLSHQYVMNTITGAWCKFTGWNAFCFTYFNGNLYFGGAAFVAQADVTNSDAGMAISSDIEPAFNYFGMRGQEKLFKMMRPVFITNAPLAPQLDIALDFSSAPPTSTPTFSQAHFNRWDITPWDEVPWNDGHIVQTDWESIDGLGYAATFRMRCQTIDVEFALESFDFMFEPKLTPTL</sequence>
<name>A0AAW9CRL8_BURTH</name>
<dbReference type="AlphaFoldDB" id="A0AAW9CRL8"/>
<dbReference type="RefSeq" id="WP_076917259.1">
    <property type="nucleotide sequence ID" value="NZ_QXCT01000001.1"/>
</dbReference>
<dbReference type="Proteomes" id="UP001272137">
    <property type="component" value="Unassembled WGS sequence"/>
</dbReference>
<comment type="caution">
    <text evidence="1">The sequence shown here is derived from an EMBL/GenBank/DDBJ whole genome shotgun (WGS) entry which is preliminary data.</text>
</comment>
<proteinExistence type="predicted"/>
<evidence type="ECO:0000313" key="1">
    <source>
        <dbReference type="EMBL" id="MDW9252822.1"/>
    </source>
</evidence>
<reference evidence="1" key="1">
    <citation type="submission" date="2018-08" db="EMBL/GenBank/DDBJ databases">
        <title>Identification of Burkholderia cepacia strains that express a Burkholderia pseudomallei-like capsular polysaccharide.</title>
        <authorList>
            <person name="Burtnick M.N."/>
            <person name="Vongsouvath M."/>
            <person name="Newton P."/>
            <person name="Wuthiekanun V."/>
            <person name="Limmathurotsakul D."/>
            <person name="Brett P.J."/>
            <person name="Chantratita N."/>
            <person name="Dance D.A."/>
        </authorList>
    </citation>
    <scope>NUCLEOTIDE SEQUENCE</scope>
    <source>
        <strain evidence="1">SBXCC001</strain>
    </source>
</reference>
<protein>
    <submittedName>
        <fullName evidence="1">Uncharacterized protein</fullName>
    </submittedName>
</protein>
<evidence type="ECO:0000313" key="2">
    <source>
        <dbReference type="Proteomes" id="UP001272137"/>
    </source>
</evidence>
<dbReference type="Gene3D" id="2.40.30.20">
    <property type="match status" value="1"/>
</dbReference>
<gene>
    <name evidence="1" type="ORF">C7S16_6641</name>
</gene>
<dbReference type="InterPro" id="IPR023366">
    <property type="entry name" value="ATP_synth_asu-like_sf"/>
</dbReference>
<organism evidence="1 2">
    <name type="scientific">Burkholderia thailandensis</name>
    <dbReference type="NCBI Taxonomy" id="57975"/>
    <lineage>
        <taxon>Bacteria</taxon>
        <taxon>Pseudomonadati</taxon>
        <taxon>Pseudomonadota</taxon>
        <taxon>Betaproteobacteria</taxon>
        <taxon>Burkholderiales</taxon>
        <taxon>Burkholderiaceae</taxon>
        <taxon>Burkholderia</taxon>
        <taxon>pseudomallei group</taxon>
    </lineage>
</organism>
<dbReference type="EMBL" id="QXCT01000001">
    <property type="protein sequence ID" value="MDW9252822.1"/>
    <property type="molecule type" value="Genomic_DNA"/>
</dbReference>